<dbReference type="AlphaFoldDB" id="A0A517MDK6"/>
<dbReference type="Gene3D" id="3.20.20.70">
    <property type="entry name" value="Aldolase class I"/>
    <property type="match status" value="1"/>
</dbReference>
<evidence type="ECO:0000313" key="17">
    <source>
        <dbReference type="Proteomes" id="UP000320672"/>
    </source>
</evidence>
<dbReference type="HAMAP" id="MF_00418">
    <property type="entry name" value="DapA"/>
    <property type="match status" value="1"/>
</dbReference>
<evidence type="ECO:0000256" key="6">
    <source>
        <dbReference type="ARBA" id="ARBA00022605"/>
    </source>
</evidence>
<keyword evidence="5 12" id="KW-0963">Cytoplasm</keyword>
<keyword evidence="17" id="KW-1185">Reference proteome</keyword>
<dbReference type="EMBL" id="CP036262">
    <property type="protein sequence ID" value="QDS92971.1"/>
    <property type="molecule type" value="Genomic_DNA"/>
</dbReference>
<evidence type="ECO:0000256" key="5">
    <source>
        <dbReference type="ARBA" id="ARBA00022490"/>
    </source>
</evidence>
<evidence type="ECO:0000256" key="1">
    <source>
        <dbReference type="ARBA" id="ARBA00003294"/>
    </source>
</evidence>
<dbReference type="SMART" id="SM01130">
    <property type="entry name" value="DHDPS"/>
    <property type="match status" value="1"/>
</dbReference>
<feature type="active site" description="Schiff-base intermediate with substrate" evidence="12 14">
    <location>
        <position position="198"/>
    </location>
</feature>
<gene>
    <name evidence="16" type="primary">dapA_3</name>
    <name evidence="12" type="synonym">dapA</name>
    <name evidence="16" type="ORF">FF011L_17260</name>
</gene>
<dbReference type="EC" id="4.3.3.7" evidence="4 12"/>
<evidence type="ECO:0000256" key="8">
    <source>
        <dbReference type="ARBA" id="ARBA00023154"/>
    </source>
</evidence>
<organism evidence="16 17">
    <name type="scientific">Roseimaritima multifibrata</name>
    <dbReference type="NCBI Taxonomy" id="1930274"/>
    <lineage>
        <taxon>Bacteria</taxon>
        <taxon>Pseudomonadati</taxon>
        <taxon>Planctomycetota</taxon>
        <taxon>Planctomycetia</taxon>
        <taxon>Pirellulales</taxon>
        <taxon>Pirellulaceae</taxon>
        <taxon>Roseimaritima</taxon>
    </lineage>
</organism>
<dbReference type="CDD" id="cd00950">
    <property type="entry name" value="DHDPS"/>
    <property type="match status" value="1"/>
</dbReference>
<protein>
    <recommendedName>
        <fullName evidence="4 12">4-hydroxy-tetrahydrodipicolinate synthase</fullName>
        <shortName evidence="12">HTPA synthase</shortName>
        <ecNumber evidence="4 12">4.3.3.7</ecNumber>
    </recommendedName>
</protein>
<keyword evidence="9 12" id="KW-0456">Lyase</keyword>
<proteinExistence type="inferred from homology"/>
<dbReference type="InterPro" id="IPR005263">
    <property type="entry name" value="DapA"/>
</dbReference>
<evidence type="ECO:0000256" key="4">
    <source>
        <dbReference type="ARBA" id="ARBA00012086"/>
    </source>
</evidence>
<dbReference type="PROSITE" id="PS51257">
    <property type="entry name" value="PROKAR_LIPOPROTEIN"/>
    <property type="match status" value="1"/>
</dbReference>
<evidence type="ECO:0000256" key="13">
    <source>
        <dbReference type="PIRNR" id="PIRNR001365"/>
    </source>
</evidence>
<evidence type="ECO:0000313" key="16">
    <source>
        <dbReference type="EMBL" id="QDS92971.1"/>
    </source>
</evidence>
<evidence type="ECO:0000256" key="11">
    <source>
        <dbReference type="ARBA" id="ARBA00047836"/>
    </source>
</evidence>
<comment type="similarity">
    <text evidence="3 12 13">Belongs to the DapA family.</text>
</comment>
<dbReference type="PIRSF" id="PIRSF001365">
    <property type="entry name" value="DHDPS"/>
    <property type="match status" value="1"/>
</dbReference>
<dbReference type="PRINTS" id="PR00146">
    <property type="entry name" value="DHPICSNTHASE"/>
</dbReference>
<dbReference type="GO" id="GO:0009089">
    <property type="term" value="P:lysine biosynthetic process via diaminopimelate"/>
    <property type="evidence" value="ECO:0007669"/>
    <property type="project" value="UniProtKB-UniRule"/>
</dbReference>
<keyword evidence="6 12" id="KW-0028">Amino-acid biosynthesis</keyword>
<keyword evidence="7 12" id="KW-0220">Diaminopimelate biosynthesis</keyword>
<dbReference type="GO" id="GO:0005829">
    <property type="term" value="C:cytosol"/>
    <property type="evidence" value="ECO:0007669"/>
    <property type="project" value="TreeGrafter"/>
</dbReference>
<evidence type="ECO:0000256" key="7">
    <source>
        <dbReference type="ARBA" id="ARBA00022915"/>
    </source>
</evidence>
<comment type="caution">
    <text evidence="12">Was originally thought to be a dihydrodipicolinate synthase (DHDPS), catalyzing the condensation of (S)-aspartate-beta-semialdehyde [(S)-ASA] and pyruvate to dihydrodipicolinate (DHDP). However, it was shown in E.coli that the product of the enzymatic reaction is not dihydrodipicolinate but in fact (4S)-4-hydroxy-2,3,4,5-tetrahydro-(2S)-dipicolinic acid (HTPA), and that the consecutive dehydration reaction leading to DHDP is not spontaneous but catalyzed by DapB.</text>
</comment>
<name>A0A517MDK6_9BACT</name>
<comment type="function">
    <text evidence="1 12">Catalyzes the condensation of (S)-aspartate-beta-semialdehyde [(S)-ASA] and pyruvate to 4-hydroxy-tetrahydrodipicolinate (HTPA).</text>
</comment>
<sequence length="328" mass="35310">MKAMTGIANTTPNVRRYEAFQLISFLQACADMSSRRGSSFAGLSVAIATPFRDGKVDYERLKEQLEFQLEAGTTCIVPVGTTGESPTLTHEEHERVISETIQTVAGRAKVMAGTGSNSTAEALRLTKRAEKEGADATLQVAPYYNKPTQEGFFQHFKAVAEAVAIPVCVYNIPGRSAANIEATTIQRLADVPGIAMVKEATGKLDACSEILGTTDLTVLCGDDSLTLPMMSVGGEGVISVVGNLVPRDMLQLVQCFRAGDLAGAQQWHHKLFSLCRDMLGLATNPIPLKAAMQMVGRDSGELRLPMTPLDETELGKLRKTLQTYGLLN</sequence>
<evidence type="ECO:0000256" key="2">
    <source>
        <dbReference type="ARBA" id="ARBA00005120"/>
    </source>
</evidence>
<dbReference type="Pfam" id="PF00701">
    <property type="entry name" value="DHDPS"/>
    <property type="match status" value="1"/>
</dbReference>
<dbReference type="GO" id="GO:0008840">
    <property type="term" value="F:4-hydroxy-tetrahydrodipicolinate synthase activity"/>
    <property type="evidence" value="ECO:0007669"/>
    <property type="project" value="UniProtKB-UniRule"/>
</dbReference>
<evidence type="ECO:0000256" key="15">
    <source>
        <dbReference type="PIRSR" id="PIRSR001365-2"/>
    </source>
</evidence>
<dbReference type="GO" id="GO:0019877">
    <property type="term" value="P:diaminopimelate biosynthetic process"/>
    <property type="evidence" value="ECO:0007669"/>
    <property type="project" value="UniProtKB-UniRule"/>
</dbReference>
<dbReference type="InterPro" id="IPR002220">
    <property type="entry name" value="DapA-like"/>
</dbReference>
<dbReference type="UniPathway" id="UPA00034">
    <property type="reaction ID" value="UER00017"/>
</dbReference>
<keyword evidence="10 12" id="KW-0704">Schiff base</keyword>
<feature type="binding site" evidence="12 15">
    <location>
        <position position="238"/>
    </location>
    <ligand>
        <name>pyruvate</name>
        <dbReference type="ChEBI" id="CHEBI:15361"/>
    </ligand>
</feature>
<evidence type="ECO:0000256" key="3">
    <source>
        <dbReference type="ARBA" id="ARBA00007592"/>
    </source>
</evidence>
<comment type="catalytic activity">
    <reaction evidence="11 12">
        <text>L-aspartate 4-semialdehyde + pyruvate = (2S,4S)-4-hydroxy-2,3,4,5-tetrahydrodipicolinate + H2O + H(+)</text>
        <dbReference type="Rhea" id="RHEA:34171"/>
        <dbReference type="ChEBI" id="CHEBI:15361"/>
        <dbReference type="ChEBI" id="CHEBI:15377"/>
        <dbReference type="ChEBI" id="CHEBI:15378"/>
        <dbReference type="ChEBI" id="CHEBI:67139"/>
        <dbReference type="ChEBI" id="CHEBI:537519"/>
        <dbReference type="EC" id="4.3.3.7"/>
    </reaction>
</comment>
<dbReference type="SUPFAM" id="SSF51569">
    <property type="entry name" value="Aldolase"/>
    <property type="match status" value="1"/>
</dbReference>
<feature type="active site" description="Proton donor/acceptor" evidence="12 14">
    <location>
        <position position="170"/>
    </location>
</feature>
<feature type="site" description="Part of a proton relay during catalysis" evidence="12">
    <location>
        <position position="144"/>
    </location>
</feature>
<dbReference type="NCBIfam" id="TIGR00674">
    <property type="entry name" value="dapA"/>
    <property type="match status" value="1"/>
</dbReference>
<feature type="binding site" evidence="12 15">
    <location>
        <position position="82"/>
    </location>
    <ligand>
        <name>pyruvate</name>
        <dbReference type="ChEBI" id="CHEBI:15361"/>
    </ligand>
</feature>
<comment type="pathway">
    <text evidence="2 12">Amino-acid biosynthesis; L-lysine biosynthesis via DAP pathway; (S)-tetrahydrodipicolinate from L-aspartate: step 3/4.</text>
</comment>
<keyword evidence="8 12" id="KW-0457">Lysine biosynthesis</keyword>
<evidence type="ECO:0000256" key="10">
    <source>
        <dbReference type="ARBA" id="ARBA00023270"/>
    </source>
</evidence>
<evidence type="ECO:0000256" key="14">
    <source>
        <dbReference type="PIRSR" id="PIRSR001365-1"/>
    </source>
</evidence>
<accession>A0A517MDK6</accession>
<dbReference type="PANTHER" id="PTHR12128:SF66">
    <property type="entry name" value="4-HYDROXY-2-OXOGLUTARATE ALDOLASE, MITOCHONDRIAL"/>
    <property type="match status" value="1"/>
</dbReference>
<comment type="subunit">
    <text evidence="12">Homotetramer; dimer of dimers.</text>
</comment>
<dbReference type="InterPro" id="IPR013785">
    <property type="entry name" value="Aldolase_TIM"/>
</dbReference>
<dbReference type="KEGG" id="rml:FF011L_17260"/>
<reference evidence="16 17" key="1">
    <citation type="submission" date="2019-02" db="EMBL/GenBank/DDBJ databases">
        <title>Deep-cultivation of Planctomycetes and their phenomic and genomic characterization uncovers novel biology.</title>
        <authorList>
            <person name="Wiegand S."/>
            <person name="Jogler M."/>
            <person name="Boedeker C."/>
            <person name="Pinto D."/>
            <person name="Vollmers J."/>
            <person name="Rivas-Marin E."/>
            <person name="Kohn T."/>
            <person name="Peeters S.H."/>
            <person name="Heuer A."/>
            <person name="Rast P."/>
            <person name="Oberbeckmann S."/>
            <person name="Bunk B."/>
            <person name="Jeske O."/>
            <person name="Meyerdierks A."/>
            <person name="Storesund J.E."/>
            <person name="Kallscheuer N."/>
            <person name="Luecker S."/>
            <person name="Lage O.M."/>
            <person name="Pohl T."/>
            <person name="Merkel B.J."/>
            <person name="Hornburger P."/>
            <person name="Mueller R.-W."/>
            <person name="Bruemmer F."/>
            <person name="Labrenz M."/>
            <person name="Spormann A.M."/>
            <person name="Op den Camp H."/>
            <person name="Overmann J."/>
            <person name="Amann R."/>
            <person name="Jetten M.S.M."/>
            <person name="Mascher T."/>
            <person name="Medema M.H."/>
            <person name="Devos D.P."/>
            <person name="Kaster A.-K."/>
            <person name="Ovreas L."/>
            <person name="Rohde M."/>
            <person name="Galperin M.Y."/>
            <person name="Jogler C."/>
        </authorList>
    </citation>
    <scope>NUCLEOTIDE SEQUENCE [LARGE SCALE GENOMIC DNA]</scope>
    <source>
        <strain evidence="16 17">FF011L</strain>
    </source>
</reference>
<comment type="subcellular location">
    <subcellularLocation>
        <location evidence="12">Cytoplasm</location>
    </subcellularLocation>
</comment>
<feature type="site" description="Part of a proton relay during catalysis" evidence="12">
    <location>
        <position position="81"/>
    </location>
</feature>
<dbReference type="PANTHER" id="PTHR12128">
    <property type="entry name" value="DIHYDRODIPICOLINATE SYNTHASE"/>
    <property type="match status" value="1"/>
</dbReference>
<evidence type="ECO:0000256" key="9">
    <source>
        <dbReference type="ARBA" id="ARBA00023239"/>
    </source>
</evidence>
<dbReference type="Proteomes" id="UP000320672">
    <property type="component" value="Chromosome"/>
</dbReference>
<evidence type="ECO:0000256" key="12">
    <source>
        <dbReference type="HAMAP-Rule" id="MF_00418"/>
    </source>
</evidence>